<feature type="compositionally biased region" description="Polar residues" evidence="1">
    <location>
        <begin position="170"/>
        <end position="183"/>
    </location>
</feature>
<reference evidence="3" key="1">
    <citation type="submission" date="2024-05" db="EMBL/GenBank/DDBJ databases">
        <title>Draft Genome Sequences of Flagellimonas sp. MMG031 and Marinobacter sp. MMG032 Isolated from the dinoflagellate Symbiodinium pilosum.</title>
        <authorList>
            <person name="Shikuma N.J."/>
            <person name="Farrell M.V."/>
        </authorList>
    </citation>
    <scope>NUCLEOTIDE SEQUENCE</scope>
    <source>
        <strain evidence="3">MMG031</strain>
    </source>
</reference>
<dbReference type="InterPro" id="IPR005901">
    <property type="entry name" value="GLPGLI"/>
</dbReference>
<proteinExistence type="predicted"/>
<gene>
    <name evidence="3" type="ORF">ABNE31_06115</name>
</gene>
<protein>
    <submittedName>
        <fullName evidence="3">GLPGLI family protein</fullName>
    </submittedName>
</protein>
<evidence type="ECO:0000313" key="3">
    <source>
        <dbReference type="EMBL" id="XBQ24487.1"/>
    </source>
</evidence>
<dbReference type="NCBIfam" id="TIGR01200">
    <property type="entry name" value="GLPGLI"/>
    <property type="match status" value="1"/>
</dbReference>
<evidence type="ECO:0000256" key="2">
    <source>
        <dbReference type="SAM" id="SignalP"/>
    </source>
</evidence>
<feature type="signal peptide" evidence="2">
    <location>
        <begin position="1"/>
        <end position="18"/>
    </location>
</feature>
<organism evidence="3">
    <name type="scientific">Flagellimonas sp. MMG031</name>
    <dbReference type="NCBI Taxonomy" id="3158549"/>
    <lineage>
        <taxon>Bacteria</taxon>
        <taxon>Pseudomonadati</taxon>
        <taxon>Bacteroidota</taxon>
        <taxon>Flavobacteriia</taxon>
        <taxon>Flavobacteriales</taxon>
        <taxon>Flavobacteriaceae</taxon>
        <taxon>Flagellimonas</taxon>
    </lineage>
</organism>
<sequence>MKTIITVLVMVLALPIGAQEFQGKAIYQSKTSIDIKIENGSISEDQKEQIMESMKKSMEKTYELTFDRASSLYREEERLGTPGASQGGVFTMISGSSQGEYYKDVQSKTYVHQTDMFGKPFLIKDSLRTWEWKLSSETKKIGNYTCYKATAIRKPNNIFSNKEKNESEQDSVPQEQDSTQGRSLLSKIEKPEDRIITVWYTPEIPISQGPGPYWGLPGLILEVNTGRTAILCNKLILNPEKKEVVEEPSKGKRVTQAEYDEIMAKKMEEMEKRWKANSNRKGGNTFSIKIQG</sequence>
<feature type="region of interest" description="Disordered" evidence="1">
    <location>
        <begin position="158"/>
        <end position="186"/>
    </location>
</feature>
<dbReference type="RefSeq" id="WP_349352736.1">
    <property type="nucleotide sequence ID" value="NZ_CP157804.1"/>
</dbReference>
<feature type="chain" id="PRO_5043459290" evidence="2">
    <location>
        <begin position="19"/>
        <end position="292"/>
    </location>
</feature>
<dbReference type="EMBL" id="CP157804">
    <property type="protein sequence ID" value="XBQ24487.1"/>
    <property type="molecule type" value="Genomic_DNA"/>
</dbReference>
<name>A0AAU7N3L6_9FLAO</name>
<keyword evidence="2" id="KW-0732">Signal</keyword>
<dbReference type="KEGG" id="fld:ABNE31_06115"/>
<accession>A0AAU7N3L6</accession>
<dbReference type="AlphaFoldDB" id="A0AAU7N3L6"/>
<evidence type="ECO:0000256" key="1">
    <source>
        <dbReference type="SAM" id="MobiDB-lite"/>
    </source>
</evidence>
<dbReference type="Pfam" id="PF09697">
    <property type="entry name" value="Porph_ging"/>
    <property type="match status" value="1"/>
</dbReference>